<reference evidence="5" key="1">
    <citation type="journal article" date="2021" name="PeerJ">
        <title>Extensive microbial diversity within the chicken gut microbiome revealed by metagenomics and culture.</title>
        <authorList>
            <person name="Gilroy R."/>
            <person name="Ravi A."/>
            <person name="Getino M."/>
            <person name="Pursley I."/>
            <person name="Horton D.L."/>
            <person name="Alikhan N.F."/>
            <person name="Baker D."/>
            <person name="Gharbi K."/>
            <person name="Hall N."/>
            <person name="Watson M."/>
            <person name="Adriaenssens E.M."/>
            <person name="Foster-Nyarko E."/>
            <person name="Jarju S."/>
            <person name="Secka A."/>
            <person name="Antonio M."/>
            <person name="Oren A."/>
            <person name="Chaudhuri R.R."/>
            <person name="La Ragione R."/>
            <person name="Hildebrand F."/>
            <person name="Pallen M.J."/>
        </authorList>
    </citation>
    <scope>NUCLEOTIDE SEQUENCE</scope>
    <source>
        <strain evidence="5">Gambia16-554</strain>
    </source>
</reference>
<dbReference type="InterPro" id="IPR027417">
    <property type="entry name" value="P-loop_NTPase"/>
</dbReference>
<dbReference type="InterPro" id="IPR001977">
    <property type="entry name" value="Depp_CoAkinase"/>
</dbReference>
<keyword evidence="5" id="KW-0418">Kinase</keyword>
<keyword evidence="4" id="KW-0173">Coenzyme A biosynthesis</keyword>
<protein>
    <submittedName>
        <fullName evidence="5">Dephospho-CoA kinase</fullName>
        <ecNumber evidence="5">2.7.1.24</ecNumber>
    </submittedName>
</protein>
<dbReference type="GO" id="GO:0005524">
    <property type="term" value="F:ATP binding"/>
    <property type="evidence" value="ECO:0007669"/>
    <property type="project" value="UniProtKB-KW"/>
</dbReference>
<feature type="non-terminal residue" evidence="5">
    <location>
        <position position="1"/>
    </location>
</feature>
<organism evidence="5 6">
    <name type="scientific">Candidatus Coprenecus stercoravium</name>
    <dbReference type="NCBI Taxonomy" id="2840735"/>
    <lineage>
        <taxon>Bacteria</taxon>
        <taxon>Pseudomonadati</taxon>
        <taxon>Bacteroidota</taxon>
        <taxon>Bacteroidia</taxon>
        <taxon>Bacteroidales</taxon>
        <taxon>Rikenellaceae</taxon>
        <taxon>Rikenellaceae incertae sedis</taxon>
        <taxon>Candidatus Coprenecus</taxon>
    </lineage>
</organism>
<comment type="similarity">
    <text evidence="1">Belongs to the CoaE family.</text>
</comment>
<dbReference type="PROSITE" id="PS51219">
    <property type="entry name" value="DPCK"/>
    <property type="match status" value="1"/>
</dbReference>
<proteinExistence type="inferred from homology"/>
<dbReference type="Pfam" id="PF01121">
    <property type="entry name" value="CoaE"/>
    <property type="match status" value="1"/>
</dbReference>
<dbReference type="Gene3D" id="3.40.50.300">
    <property type="entry name" value="P-loop containing nucleotide triphosphate hydrolases"/>
    <property type="match status" value="1"/>
</dbReference>
<keyword evidence="5" id="KW-0808">Transferase</keyword>
<sequence length="107" mass="12307">VVDDFRRWREGAGNGAGFVIMESALYLEKPALKGIADRVLTVVCPQELRIERVMLRSAMTREQVLSRMANQWTDSMRKDASDYVIVSDFSHPLLPQVCDVYDKMREQ</sequence>
<dbReference type="GO" id="GO:0015937">
    <property type="term" value="P:coenzyme A biosynthetic process"/>
    <property type="evidence" value="ECO:0007669"/>
    <property type="project" value="UniProtKB-KW"/>
</dbReference>
<comment type="caution">
    <text evidence="5">The sequence shown here is derived from an EMBL/GenBank/DDBJ whole genome shotgun (WGS) entry which is preliminary data.</text>
</comment>
<evidence type="ECO:0000256" key="4">
    <source>
        <dbReference type="ARBA" id="ARBA00022993"/>
    </source>
</evidence>
<name>A0A9D2GNI6_9BACT</name>
<dbReference type="EMBL" id="DXAW01000044">
    <property type="protein sequence ID" value="HIZ85332.1"/>
    <property type="molecule type" value="Genomic_DNA"/>
</dbReference>
<accession>A0A9D2GNI6</accession>
<dbReference type="SUPFAM" id="SSF52540">
    <property type="entry name" value="P-loop containing nucleoside triphosphate hydrolases"/>
    <property type="match status" value="1"/>
</dbReference>
<evidence type="ECO:0000256" key="2">
    <source>
        <dbReference type="ARBA" id="ARBA00022741"/>
    </source>
</evidence>
<dbReference type="AlphaFoldDB" id="A0A9D2GNI6"/>
<keyword evidence="2" id="KW-0547">Nucleotide-binding</keyword>
<evidence type="ECO:0000256" key="3">
    <source>
        <dbReference type="ARBA" id="ARBA00022840"/>
    </source>
</evidence>
<dbReference type="Proteomes" id="UP000824115">
    <property type="component" value="Unassembled WGS sequence"/>
</dbReference>
<dbReference type="EC" id="2.7.1.24" evidence="5"/>
<evidence type="ECO:0000313" key="6">
    <source>
        <dbReference type="Proteomes" id="UP000824115"/>
    </source>
</evidence>
<dbReference type="GO" id="GO:0004140">
    <property type="term" value="F:dephospho-CoA kinase activity"/>
    <property type="evidence" value="ECO:0007669"/>
    <property type="project" value="UniProtKB-EC"/>
</dbReference>
<reference evidence="5" key="2">
    <citation type="submission" date="2021-04" db="EMBL/GenBank/DDBJ databases">
        <authorList>
            <person name="Gilroy R."/>
        </authorList>
    </citation>
    <scope>NUCLEOTIDE SEQUENCE</scope>
    <source>
        <strain evidence="5">Gambia16-554</strain>
    </source>
</reference>
<evidence type="ECO:0000313" key="5">
    <source>
        <dbReference type="EMBL" id="HIZ85332.1"/>
    </source>
</evidence>
<keyword evidence="3" id="KW-0067">ATP-binding</keyword>
<evidence type="ECO:0000256" key="1">
    <source>
        <dbReference type="ARBA" id="ARBA00009018"/>
    </source>
</evidence>
<gene>
    <name evidence="5" type="ORF">IAC04_02450</name>
</gene>